<feature type="compositionally biased region" description="Polar residues" evidence="1">
    <location>
        <begin position="142"/>
        <end position="153"/>
    </location>
</feature>
<evidence type="ECO:0000313" key="3">
    <source>
        <dbReference type="EMBL" id="RAK80067.1"/>
    </source>
</evidence>
<dbReference type="GO" id="GO:0003700">
    <property type="term" value="F:DNA-binding transcription factor activity"/>
    <property type="evidence" value="ECO:0007669"/>
    <property type="project" value="InterPro"/>
</dbReference>
<feature type="compositionally biased region" description="Polar residues" evidence="1">
    <location>
        <begin position="77"/>
        <end position="92"/>
    </location>
</feature>
<feature type="region of interest" description="Disordered" evidence="1">
    <location>
        <begin position="77"/>
        <end position="177"/>
    </location>
</feature>
<evidence type="ECO:0000256" key="1">
    <source>
        <dbReference type="SAM" id="MobiDB-lite"/>
    </source>
</evidence>
<protein>
    <recommendedName>
        <fullName evidence="2">BZIP domain-containing protein</fullName>
    </recommendedName>
</protein>
<name>A0A8G1RWK5_9EURO</name>
<dbReference type="Gene3D" id="1.20.5.170">
    <property type="match status" value="1"/>
</dbReference>
<dbReference type="CDD" id="cd12193">
    <property type="entry name" value="bZIP_GCN4"/>
    <property type="match status" value="1"/>
</dbReference>
<dbReference type="OrthoDB" id="2257100at2759"/>
<dbReference type="SMART" id="SM00338">
    <property type="entry name" value="BRLZ"/>
    <property type="match status" value="1"/>
</dbReference>
<proteinExistence type="predicted"/>
<dbReference type="Proteomes" id="UP000249789">
    <property type="component" value="Unassembled WGS sequence"/>
</dbReference>
<dbReference type="GeneID" id="63861487"/>
<dbReference type="PROSITE" id="PS00036">
    <property type="entry name" value="BZIP_BASIC"/>
    <property type="match status" value="1"/>
</dbReference>
<evidence type="ECO:0000259" key="2">
    <source>
        <dbReference type="PROSITE" id="PS50217"/>
    </source>
</evidence>
<feature type="compositionally biased region" description="Low complexity" evidence="1">
    <location>
        <begin position="113"/>
        <end position="129"/>
    </location>
</feature>
<dbReference type="SUPFAM" id="SSF57959">
    <property type="entry name" value="Leucine zipper domain"/>
    <property type="match status" value="1"/>
</dbReference>
<dbReference type="VEuPathDB" id="FungiDB:BO72DRAFT_445845"/>
<feature type="domain" description="BZIP" evidence="2">
    <location>
        <begin position="157"/>
        <end position="220"/>
    </location>
</feature>
<sequence>MTLLASSISRSLPYSLMTSYSEFLSWDPEMVDLLDIDPRLFPPSCYADLDSIPTVSLMPHPPFEGQISNTRTIDATLSRSASPMSSHNSFLSPESYPIHDLGHRSPLPQTSVPAATAGPSQSTTTTPPRRGTKRARSHSFTEESTGSDNLSSQDSEEERIQEKRRRNKMASRRLRQRQVEHVTDLESRLGRVTRERDDLRLQLAKWEAEVTVLRKLVGQKMD</sequence>
<organism evidence="3 4">
    <name type="scientific">Aspergillus fijiensis CBS 313.89</name>
    <dbReference type="NCBI Taxonomy" id="1448319"/>
    <lineage>
        <taxon>Eukaryota</taxon>
        <taxon>Fungi</taxon>
        <taxon>Dikarya</taxon>
        <taxon>Ascomycota</taxon>
        <taxon>Pezizomycotina</taxon>
        <taxon>Eurotiomycetes</taxon>
        <taxon>Eurotiomycetidae</taxon>
        <taxon>Eurotiales</taxon>
        <taxon>Aspergillaceae</taxon>
        <taxon>Aspergillus</taxon>
    </lineage>
</organism>
<reference evidence="3 4" key="1">
    <citation type="submission" date="2018-02" db="EMBL/GenBank/DDBJ databases">
        <title>The genomes of Aspergillus section Nigri reveals drivers in fungal speciation.</title>
        <authorList>
            <consortium name="DOE Joint Genome Institute"/>
            <person name="Vesth T.C."/>
            <person name="Nybo J."/>
            <person name="Theobald S."/>
            <person name="Brandl J."/>
            <person name="Frisvad J.C."/>
            <person name="Nielsen K.F."/>
            <person name="Lyhne E.K."/>
            <person name="Kogle M.E."/>
            <person name="Kuo A."/>
            <person name="Riley R."/>
            <person name="Clum A."/>
            <person name="Nolan M."/>
            <person name="Lipzen A."/>
            <person name="Salamov A."/>
            <person name="Henrissat B."/>
            <person name="Wiebenga A."/>
            <person name="De vries R.P."/>
            <person name="Grigoriev I.V."/>
            <person name="Mortensen U.H."/>
            <person name="Andersen M.R."/>
            <person name="Baker S.E."/>
        </authorList>
    </citation>
    <scope>NUCLEOTIDE SEQUENCE [LARGE SCALE GENOMIC DNA]</scope>
    <source>
        <strain evidence="3 4">CBS 313.89</strain>
    </source>
</reference>
<dbReference type="RefSeq" id="XP_040804077.1">
    <property type="nucleotide sequence ID" value="XM_040944154.1"/>
</dbReference>
<evidence type="ECO:0000313" key="4">
    <source>
        <dbReference type="Proteomes" id="UP000249789"/>
    </source>
</evidence>
<gene>
    <name evidence="3" type="ORF">BO72DRAFT_445845</name>
</gene>
<dbReference type="EMBL" id="KZ824631">
    <property type="protein sequence ID" value="RAK80067.1"/>
    <property type="molecule type" value="Genomic_DNA"/>
</dbReference>
<dbReference type="InterPro" id="IPR004827">
    <property type="entry name" value="bZIP"/>
</dbReference>
<dbReference type="AlphaFoldDB" id="A0A8G1RWK5"/>
<feature type="compositionally biased region" description="Basic residues" evidence="1">
    <location>
        <begin position="162"/>
        <end position="176"/>
    </location>
</feature>
<keyword evidence="4" id="KW-1185">Reference proteome</keyword>
<dbReference type="InterPro" id="IPR046347">
    <property type="entry name" value="bZIP_sf"/>
</dbReference>
<dbReference type="PROSITE" id="PS50217">
    <property type="entry name" value="BZIP"/>
    <property type="match status" value="1"/>
</dbReference>
<accession>A0A8G1RWK5</accession>